<dbReference type="GO" id="GO:0031119">
    <property type="term" value="P:tRNA pseudouridine synthesis"/>
    <property type="evidence" value="ECO:0007669"/>
    <property type="project" value="UniProtKB-UniRule"/>
</dbReference>
<dbReference type="InterPro" id="IPR001406">
    <property type="entry name" value="PsdUridine_synth_TruA"/>
</dbReference>
<evidence type="ECO:0000313" key="10">
    <source>
        <dbReference type="Proteomes" id="UP000178086"/>
    </source>
</evidence>
<proteinExistence type="inferred from homology"/>
<comment type="subunit">
    <text evidence="4">Homodimer.</text>
</comment>
<dbReference type="Gene3D" id="3.30.70.660">
    <property type="entry name" value="Pseudouridine synthase I, catalytic domain, C-terminal subdomain"/>
    <property type="match status" value="1"/>
</dbReference>
<name>A0A1F2UUE6_9ACTN</name>
<dbReference type="HAMAP" id="MF_00171">
    <property type="entry name" value="TruA"/>
    <property type="match status" value="1"/>
</dbReference>
<evidence type="ECO:0000313" key="9">
    <source>
        <dbReference type="EMBL" id="OFW34785.1"/>
    </source>
</evidence>
<evidence type="ECO:0000256" key="2">
    <source>
        <dbReference type="ARBA" id="ARBA00022694"/>
    </source>
</evidence>
<evidence type="ECO:0000256" key="1">
    <source>
        <dbReference type="ARBA" id="ARBA00009375"/>
    </source>
</evidence>
<comment type="caution">
    <text evidence="4">Lacks conserved residue(s) required for the propagation of feature annotation.</text>
</comment>
<dbReference type="InterPro" id="IPR020095">
    <property type="entry name" value="PsdUridine_synth_TruA_C"/>
</dbReference>
<organism evidence="9 10">
    <name type="scientific">Candidatus Aquicultor primus</name>
    <dbReference type="NCBI Taxonomy" id="1797195"/>
    <lineage>
        <taxon>Bacteria</taxon>
        <taxon>Bacillati</taxon>
        <taxon>Actinomycetota</taxon>
        <taxon>Candidatus Aquicultoria</taxon>
        <taxon>Candidatus Aquicultorales</taxon>
        <taxon>Candidatus Aquicultoraceae</taxon>
        <taxon>Candidatus Aquicultor</taxon>
    </lineage>
</organism>
<sequence length="258" mass="28771">MRNIRLTLEYDGGGFSGWQKQAKQEVRTIQGELERAIQTLLGGAVETNTAGRTDTGVHAFGQVVNFVIESDMSIRRIPYSLNAILPDDIVIKDAVEVPPDFDARRDPKWREYHYYILNRPYRSVFVDRFVCYEPRQLDVAAMDEAVAALKGRHDFTSFCNTLSASKLDNPVRTILDISCARSGNIVWAGEPLEGLVMLRVRAHAFLHNMVRIIAGTAIDAGLGNISPQDISTILEARDRSRAGHTAPAKGLTLVRVEY</sequence>
<dbReference type="Pfam" id="PF01416">
    <property type="entry name" value="PseudoU_synth_1"/>
    <property type="match status" value="2"/>
</dbReference>
<dbReference type="Gene3D" id="3.30.70.580">
    <property type="entry name" value="Pseudouridine synthase I, catalytic domain, N-terminal subdomain"/>
    <property type="match status" value="1"/>
</dbReference>
<dbReference type="CDD" id="cd02570">
    <property type="entry name" value="PseudoU_synth_EcTruA"/>
    <property type="match status" value="1"/>
</dbReference>
<dbReference type="FunFam" id="3.30.70.580:FF:000001">
    <property type="entry name" value="tRNA pseudouridine synthase A"/>
    <property type="match status" value="1"/>
</dbReference>
<dbReference type="NCBIfam" id="TIGR00071">
    <property type="entry name" value="hisT_truA"/>
    <property type="match status" value="1"/>
</dbReference>
<feature type="domain" description="Pseudouridine synthase I TruA alpha/beta" evidence="8">
    <location>
        <begin position="145"/>
        <end position="258"/>
    </location>
</feature>
<dbReference type="SUPFAM" id="SSF55120">
    <property type="entry name" value="Pseudouridine synthase"/>
    <property type="match status" value="1"/>
</dbReference>
<feature type="active site" description="Nucleophile" evidence="4 5">
    <location>
        <position position="54"/>
    </location>
</feature>
<dbReference type="PANTHER" id="PTHR11142">
    <property type="entry name" value="PSEUDOURIDYLATE SYNTHASE"/>
    <property type="match status" value="1"/>
</dbReference>
<comment type="function">
    <text evidence="4">Formation of pseudouridine at positions 38, 39 and 40 in the anticodon stem and loop of transfer RNAs.</text>
</comment>
<accession>A0A1F2UUE6</accession>
<dbReference type="Proteomes" id="UP000178086">
    <property type="component" value="Unassembled WGS sequence"/>
</dbReference>
<dbReference type="PANTHER" id="PTHR11142:SF0">
    <property type="entry name" value="TRNA PSEUDOURIDINE SYNTHASE-LIKE 1"/>
    <property type="match status" value="1"/>
</dbReference>
<comment type="similarity">
    <text evidence="1 4 7">Belongs to the tRNA pseudouridine synthase TruA family.</text>
</comment>
<feature type="domain" description="Pseudouridine synthase I TruA alpha/beta" evidence="8">
    <location>
        <begin position="9"/>
        <end position="104"/>
    </location>
</feature>
<evidence type="ECO:0000259" key="8">
    <source>
        <dbReference type="Pfam" id="PF01416"/>
    </source>
</evidence>
<dbReference type="EMBL" id="MELI01000031">
    <property type="protein sequence ID" value="OFW34785.1"/>
    <property type="molecule type" value="Genomic_DNA"/>
</dbReference>
<keyword evidence="2 4" id="KW-0819">tRNA processing</keyword>
<dbReference type="GO" id="GO:0003723">
    <property type="term" value="F:RNA binding"/>
    <property type="evidence" value="ECO:0007669"/>
    <property type="project" value="InterPro"/>
</dbReference>
<comment type="caution">
    <text evidence="9">The sequence shown here is derived from an EMBL/GenBank/DDBJ whole genome shotgun (WGS) entry which is preliminary data.</text>
</comment>
<evidence type="ECO:0000256" key="4">
    <source>
        <dbReference type="HAMAP-Rule" id="MF_00171"/>
    </source>
</evidence>
<gene>
    <name evidence="4" type="primary">truA</name>
    <name evidence="9" type="ORF">A2074_06530</name>
</gene>
<evidence type="ECO:0000256" key="7">
    <source>
        <dbReference type="RuleBase" id="RU003792"/>
    </source>
</evidence>
<keyword evidence="3 4" id="KW-0413">Isomerase</keyword>
<evidence type="ECO:0000256" key="3">
    <source>
        <dbReference type="ARBA" id="ARBA00023235"/>
    </source>
</evidence>
<evidence type="ECO:0000256" key="5">
    <source>
        <dbReference type="PIRSR" id="PIRSR001430-1"/>
    </source>
</evidence>
<evidence type="ECO:0000256" key="6">
    <source>
        <dbReference type="PIRSR" id="PIRSR001430-2"/>
    </source>
</evidence>
<dbReference type="InterPro" id="IPR020103">
    <property type="entry name" value="PsdUridine_synth_cat_dom_sf"/>
</dbReference>
<feature type="binding site" evidence="4 6">
    <location>
        <position position="112"/>
    </location>
    <ligand>
        <name>substrate</name>
    </ligand>
</feature>
<dbReference type="InterPro" id="IPR020094">
    <property type="entry name" value="TruA/RsuA/RluB/E/F_N"/>
</dbReference>
<dbReference type="GO" id="GO:0160147">
    <property type="term" value="F:tRNA pseudouridine(38-40) synthase activity"/>
    <property type="evidence" value="ECO:0007669"/>
    <property type="project" value="UniProtKB-EC"/>
</dbReference>
<dbReference type="PIRSF" id="PIRSF001430">
    <property type="entry name" value="tRNA_psdUrid_synth"/>
    <property type="match status" value="1"/>
</dbReference>
<comment type="catalytic activity">
    <reaction evidence="4 7">
        <text>uridine(38/39/40) in tRNA = pseudouridine(38/39/40) in tRNA</text>
        <dbReference type="Rhea" id="RHEA:22376"/>
        <dbReference type="Rhea" id="RHEA-COMP:10085"/>
        <dbReference type="Rhea" id="RHEA-COMP:10087"/>
        <dbReference type="ChEBI" id="CHEBI:65314"/>
        <dbReference type="ChEBI" id="CHEBI:65315"/>
        <dbReference type="EC" id="5.4.99.12"/>
    </reaction>
</comment>
<reference evidence="9 10" key="1">
    <citation type="journal article" date="2016" name="Nat. Commun.">
        <title>Thousands of microbial genomes shed light on interconnected biogeochemical processes in an aquifer system.</title>
        <authorList>
            <person name="Anantharaman K."/>
            <person name="Brown C.T."/>
            <person name="Hug L.A."/>
            <person name="Sharon I."/>
            <person name="Castelle C.J."/>
            <person name="Probst A.J."/>
            <person name="Thomas B.C."/>
            <person name="Singh A."/>
            <person name="Wilkins M.J."/>
            <person name="Karaoz U."/>
            <person name="Brodie E.L."/>
            <person name="Williams K.H."/>
            <person name="Hubbard S.S."/>
            <person name="Banfield J.F."/>
        </authorList>
    </citation>
    <scope>NUCLEOTIDE SEQUENCE [LARGE SCALE GENOMIC DNA]</scope>
</reference>
<dbReference type="EC" id="5.4.99.12" evidence="4"/>
<dbReference type="InterPro" id="IPR020097">
    <property type="entry name" value="PsdUridine_synth_TruA_a/b_dom"/>
</dbReference>
<protein>
    <recommendedName>
        <fullName evidence="4">tRNA pseudouridine synthase A</fullName>
        <ecNumber evidence="4">5.4.99.12</ecNumber>
    </recommendedName>
    <alternativeName>
        <fullName evidence="4">tRNA pseudouridine(38-40) synthase</fullName>
    </alternativeName>
    <alternativeName>
        <fullName evidence="4">tRNA pseudouridylate synthase I</fullName>
    </alternativeName>
    <alternativeName>
        <fullName evidence="4">tRNA-uridine isomerase I</fullName>
    </alternativeName>
</protein>
<dbReference type="AlphaFoldDB" id="A0A1F2UUE6"/>